<accession>A0AAX3EQB2</accession>
<evidence type="ECO:0000256" key="2">
    <source>
        <dbReference type="SAM" id="SignalP"/>
    </source>
</evidence>
<keyword evidence="3" id="KW-0614">Plasmid</keyword>
<organism evidence="3 4">
    <name type="scientific">Paenarthrobacter ureafaciens</name>
    <dbReference type="NCBI Taxonomy" id="37931"/>
    <lineage>
        <taxon>Bacteria</taxon>
        <taxon>Bacillati</taxon>
        <taxon>Actinomycetota</taxon>
        <taxon>Actinomycetes</taxon>
        <taxon>Micrococcales</taxon>
        <taxon>Micrococcaceae</taxon>
        <taxon>Paenarthrobacter</taxon>
    </lineage>
</organism>
<geneLocation type="plasmid" evidence="3 4">
    <name>unnamed6</name>
</geneLocation>
<keyword evidence="4" id="KW-1185">Reference proteome</keyword>
<dbReference type="EMBL" id="CP101191">
    <property type="protein sequence ID" value="UYW00219.1"/>
    <property type="molecule type" value="Genomic_DNA"/>
</dbReference>
<dbReference type="RefSeq" id="WP_264450228.1">
    <property type="nucleotide sequence ID" value="NZ_CP101191.1"/>
</dbReference>
<dbReference type="PROSITE" id="PS51257">
    <property type="entry name" value="PROKAR_LIPOPROTEIN"/>
    <property type="match status" value="1"/>
</dbReference>
<reference evidence="3" key="1">
    <citation type="submission" date="2022-07" db="EMBL/GenBank/DDBJ databases">
        <authorList>
            <person name="Wu T."/>
        </authorList>
    </citation>
    <scope>NUCLEOTIDE SEQUENCE</scope>
    <source>
        <strain evidence="3">SD-1</strain>
        <plasmid evidence="3">unnamed6</plasmid>
    </source>
</reference>
<name>A0AAX3EQB2_PAEUR</name>
<keyword evidence="2" id="KW-0732">Signal</keyword>
<sequence length="155" mass="16691">MRTTARATALLGVTLLLAACSGGSPAPSDQSKAEEAAIAFYKADPVARCDLKAGQTEKARESCRTTYQTDPNKAKPYDPANFSAEPHTVQAQKWRNGYGVLLAFTPKEGTEQYGVYGVVPEEGSWKIADWNLVTAAEKNQSNVICTMLSDPGEKC</sequence>
<proteinExistence type="predicted"/>
<evidence type="ECO:0008006" key="5">
    <source>
        <dbReference type="Google" id="ProtNLM"/>
    </source>
</evidence>
<evidence type="ECO:0000313" key="4">
    <source>
        <dbReference type="Proteomes" id="UP001163293"/>
    </source>
</evidence>
<protein>
    <recommendedName>
        <fullName evidence="5">Lipoprotein</fullName>
    </recommendedName>
</protein>
<gene>
    <name evidence="3" type="ORF">NL394_23975</name>
</gene>
<evidence type="ECO:0000313" key="3">
    <source>
        <dbReference type="EMBL" id="UYW00219.1"/>
    </source>
</evidence>
<evidence type="ECO:0000256" key="1">
    <source>
        <dbReference type="SAM" id="MobiDB-lite"/>
    </source>
</evidence>
<feature type="chain" id="PRO_5043869851" description="Lipoprotein" evidence="2">
    <location>
        <begin position="19"/>
        <end position="155"/>
    </location>
</feature>
<feature type="signal peptide" evidence="2">
    <location>
        <begin position="1"/>
        <end position="18"/>
    </location>
</feature>
<feature type="region of interest" description="Disordered" evidence="1">
    <location>
        <begin position="60"/>
        <end position="83"/>
    </location>
</feature>
<dbReference type="AlphaFoldDB" id="A0AAX3EQB2"/>
<dbReference type="Proteomes" id="UP001163293">
    <property type="component" value="Plasmid unnamed6"/>
</dbReference>